<evidence type="ECO:0000313" key="3">
    <source>
        <dbReference type="EMBL" id="MBD3323059.1"/>
    </source>
</evidence>
<comment type="caution">
    <text evidence="3">The sequence shown here is derived from an EMBL/GenBank/DDBJ whole genome shotgun (WGS) entry which is preliminary data.</text>
</comment>
<dbReference type="InterPro" id="IPR000866">
    <property type="entry name" value="AhpC/TSA"/>
</dbReference>
<feature type="transmembrane region" description="Helical" evidence="1">
    <location>
        <begin position="37"/>
        <end position="60"/>
    </location>
</feature>
<keyword evidence="1" id="KW-1133">Transmembrane helix</keyword>
<evidence type="ECO:0000313" key="4">
    <source>
        <dbReference type="Proteomes" id="UP000649604"/>
    </source>
</evidence>
<dbReference type="GO" id="GO:0016209">
    <property type="term" value="F:antioxidant activity"/>
    <property type="evidence" value="ECO:0007669"/>
    <property type="project" value="InterPro"/>
</dbReference>
<evidence type="ECO:0000259" key="2">
    <source>
        <dbReference type="Pfam" id="PF00578"/>
    </source>
</evidence>
<dbReference type="SUPFAM" id="SSF52833">
    <property type="entry name" value="Thioredoxin-like"/>
    <property type="match status" value="1"/>
</dbReference>
<dbReference type="InterPro" id="IPR036249">
    <property type="entry name" value="Thioredoxin-like_sf"/>
</dbReference>
<name>A0A9D5JS87_9BACT</name>
<keyword evidence="1" id="KW-0472">Membrane</keyword>
<dbReference type="Proteomes" id="UP000649604">
    <property type="component" value="Unassembled WGS sequence"/>
</dbReference>
<evidence type="ECO:0000256" key="1">
    <source>
        <dbReference type="SAM" id="Phobius"/>
    </source>
</evidence>
<proteinExistence type="predicted"/>
<protein>
    <submittedName>
        <fullName evidence="3">Redoxin domain-containing protein</fullName>
    </submittedName>
</protein>
<organism evidence="3 4">
    <name type="scientific">candidate division KSB3 bacterium</name>
    <dbReference type="NCBI Taxonomy" id="2044937"/>
    <lineage>
        <taxon>Bacteria</taxon>
        <taxon>candidate division KSB3</taxon>
    </lineage>
</organism>
<sequence length="110" mass="12082">MIREKAARKKNRGDIFIITLSREGAKVMKQSHAQRRFAKFATVHCRIVALILIILLGLVLHGTTNPVRAELVEGGQAPEFTLPDALGGTVSLSDYLGTRPVLLYFHMAVG</sequence>
<dbReference type="GO" id="GO:0016491">
    <property type="term" value="F:oxidoreductase activity"/>
    <property type="evidence" value="ECO:0007669"/>
    <property type="project" value="InterPro"/>
</dbReference>
<dbReference type="AlphaFoldDB" id="A0A9D5JS87"/>
<accession>A0A9D5JS87</accession>
<dbReference type="EMBL" id="WJJP01000016">
    <property type="protein sequence ID" value="MBD3323059.1"/>
    <property type="molecule type" value="Genomic_DNA"/>
</dbReference>
<gene>
    <name evidence="3" type="ORF">GF339_00655</name>
</gene>
<reference evidence="3" key="1">
    <citation type="submission" date="2019-11" db="EMBL/GenBank/DDBJ databases">
        <title>Microbial mats filling the niche in hypersaline microbial mats.</title>
        <authorList>
            <person name="Wong H.L."/>
            <person name="Macleod F.I."/>
            <person name="White R.A. III"/>
            <person name="Burns B.P."/>
        </authorList>
    </citation>
    <scope>NUCLEOTIDE SEQUENCE</scope>
    <source>
        <strain evidence="3">Rbin_158</strain>
    </source>
</reference>
<keyword evidence="1" id="KW-0812">Transmembrane</keyword>
<dbReference type="Pfam" id="PF00578">
    <property type="entry name" value="AhpC-TSA"/>
    <property type="match status" value="1"/>
</dbReference>
<feature type="domain" description="Alkyl hydroperoxide reductase subunit C/ Thiol specific antioxidant" evidence="2">
    <location>
        <begin position="74"/>
        <end position="107"/>
    </location>
</feature>
<dbReference type="Gene3D" id="3.40.30.10">
    <property type="entry name" value="Glutaredoxin"/>
    <property type="match status" value="1"/>
</dbReference>